<gene>
    <name evidence="2" type="ORF">Q8814_07050</name>
</gene>
<evidence type="ECO:0000313" key="3">
    <source>
        <dbReference type="Proteomes" id="UP001331936"/>
    </source>
</evidence>
<dbReference type="SUPFAM" id="SSF53300">
    <property type="entry name" value="vWA-like"/>
    <property type="match status" value="1"/>
</dbReference>
<dbReference type="Proteomes" id="UP001331936">
    <property type="component" value="Unassembled WGS sequence"/>
</dbReference>
<accession>A0ABU7JPA2</accession>
<dbReference type="Pfam" id="PF05762">
    <property type="entry name" value="VWA_CoxE"/>
    <property type="match status" value="1"/>
</dbReference>
<dbReference type="InterPro" id="IPR036465">
    <property type="entry name" value="vWFA_dom_sf"/>
</dbReference>
<evidence type="ECO:0000256" key="1">
    <source>
        <dbReference type="SAM" id="MobiDB-lite"/>
    </source>
</evidence>
<dbReference type="InterPro" id="IPR008912">
    <property type="entry name" value="Uncharacterised_CoxE"/>
</dbReference>
<keyword evidence="3" id="KW-1185">Reference proteome</keyword>
<dbReference type="EMBL" id="JAUZMZ010000026">
    <property type="protein sequence ID" value="MEE2031871.1"/>
    <property type="molecule type" value="Genomic_DNA"/>
</dbReference>
<protein>
    <submittedName>
        <fullName evidence="2">VWA domain-containing protein</fullName>
    </submittedName>
</protein>
<dbReference type="PANTHER" id="PTHR39338:SF6">
    <property type="entry name" value="BLL5662 PROTEIN"/>
    <property type="match status" value="1"/>
</dbReference>
<comment type="caution">
    <text evidence="2">The sequence shown here is derived from an EMBL/GenBank/DDBJ whole genome shotgun (WGS) entry which is preliminary data.</text>
</comment>
<feature type="region of interest" description="Disordered" evidence="1">
    <location>
        <begin position="85"/>
        <end position="122"/>
    </location>
</feature>
<proteinExistence type="predicted"/>
<evidence type="ECO:0000313" key="2">
    <source>
        <dbReference type="EMBL" id="MEE2031871.1"/>
    </source>
</evidence>
<feature type="compositionally biased region" description="Basic and acidic residues" evidence="1">
    <location>
        <begin position="87"/>
        <end position="98"/>
    </location>
</feature>
<sequence>MIAPLLRGVDLAAFCVALAERLRTAGVAVPAEGAATLTRALRLQPPRTRNRLYWAARLTLVDRHDGLAVFDAVFSEVFDHGVLPMDPHARRTGPEDAPHTAPEAPHSGEPHRRPGGGGAEVPWVTRTVAVADRTPPRTRPGEALPSALAGAADQRFSDLDPTELAALGARLEQATVRWLTRPTRRRVRHHAGRVDLRASISASRRTGFEPVRLLRTRPGRRRRRLVVFCDVSRSMRGYADIYLHLMRAAVRGGDAEIFVFSTTATRLTTLLAQHSVDRAIETVNARVDERFGGTCIAGSLADVLGSHRGHLLRGAIVVLASDGWDSDDPAELAQVMGRVRRRAHRVVWLNPRAGLPGFTPTTASMAAALPYCDALLPADTLRALREAIDVITGPERLSDGAS</sequence>
<organism evidence="2 3">
    <name type="scientific">Rhodococcus chondri</name>
    <dbReference type="NCBI Taxonomy" id="3065941"/>
    <lineage>
        <taxon>Bacteria</taxon>
        <taxon>Bacillati</taxon>
        <taxon>Actinomycetota</taxon>
        <taxon>Actinomycetes</taxon>
        <taxon>Mycobacteriales</taxon>
        <taxon>Nocardiaceae</taxon>
        <taxon>Rhodococcus</taxon>
    </lineage>
</organism>
<dbReference type="RefSeq" id="WP_330151304.1">
    <property type="nucleotide sequence ID" value="NZ_JAUZMZ010000026.1"/>
</dbReference>
<dbReference type="InterPro" id="IPR011195">
    <property type="entry name" value="UCP010256"/>
</dbReference>
<name>A0ABU7JPA2_9NOCA</name>
<dbReference type="PANTHER" id="PTHR39338">
    <property type="entry name" value="BLL5662 PROTEIN-RELATED"/>
    <property type="match status" value="1"/>
</dbReference>
<reference evidence="2 3" key="1">
    <citation type="submission" date="2023-08" db="EMBL/GenBank/DDBJ databases">
        <authorList>
            <person name="Girao M."/>
            <person name="Carvalho M.F."/>
        </authorList>
    </citation>
    <scope>NUCLEOTIDE SEQUENCE [LARGE SCALE GENOMIC DNA]</scope>
    <source>
        <strain evidence="2 3">CC-R104</strain>
    </source>
</reference>
<dbReference type="PIRSF" id="PIRSF010256">
    <property type="entry name" value="CoxE_vWa"/>
    <property type="match status" value="1"/>
</dbReference>